<keyword evidence="3" id="KW-1185">Reference proteome</keyword>
<evidence type="ECO:0000259" key="1">
    <source>
        <dbReference type="Pfam" id="PF13649"/>
    </source>
</evidence>
<proteinExistence type="predicted"/>
<dbReference type="Pfam" id="PF13649">
    <property type="entry name" value="Methyltransf_25"/>
    <property type="match status" value="1"/>
</dbReference>
<organism evidence="2 3">
    <name type="scientific">Bacillus badius</name>
    <dbReference type="NCBI Taxonomy" id="1455"/>
    <lineage>
        <taxon>Bacteria</taxon>
        <taxon>Bacillati</taxon>
        <taxon>Bacillota</taxon>
        <taxon>Bacilli</taxon>
        <taxon>Bacillales</taxon>
        <taxon>Bacillaceae</taxon>
        <taxon>Pseudobacillus</taxon>
    </lineage>
</organism>
<name>A0ABR5AWQ2_BACBA</name>
<dbReference type="Gene3D" id="3.40.50.150">
    <property type="entry name" value="Vaccinia Virus protein VP39"/>
    <property type="match status" value="1"/>
</dbReference>
<dbReference type="EMBL" id="JXLP01000004">
    <property type="protein sequence ID" value="KIL79154.1"/>
    <property type="molecule type" value="Genomic_DNA"/>
</dbReference>
<dbReference type="Proteomes" id="UP000031982">
    <property type="component" value="Unassembled WGS sequence"/>
</dbReference>
<evidence type="ECO:0000313" key="2">
    <source>
        <dbReference type="EMBL" id="KIL79154.1"/>
    </source>
</evidence>
<dbReference type="RefSeq" id="WP_041095874.1">
    <property type="nucleotide sequence ID" value="NZ_JARTHD010000049.1"/>
</dbReference>
<accession>A0ABR5AWQ2</accession>
<dbReference type="InterPro" id="IPR041698">
    <property type="entry name" value="Methyltransf_25"/>
</dbReference>
<gene>
    <name evidence="2" type="ORF">SD77_3574</name>
</gene>
<protein>
    <recommendedName>
        <fullName evidence="1">Methyltransferase domain-containing protein</fullName>
    </recommendedName>
</protein>
<dbReference type="CDD" id="cd02440">
    <property type="entry name" value="AdoMet_MTases"/>
    <property type="match status" value="1"/>
</dbReference>
<evidence type="ECO:0000313" key="3">
    <source>
        <dbReference type="Proteomes" id="UP000031982"/>
    </source>
</evidence>
<sequence length="198" mass="22301">MSLSFSEQFERPEGWLGQLAGKIMSLENRTINKWTLDLLHIQPEDRVLEVGFGPGFAIELAGEQFPEIQLDGVDVSDTMKNTAASRNKKLIDEGRLHLFVDDIALYKAEKLYDKVFSVNNYPLWAERQKGLAVLYSLMKPGGQLAITVQPREEDADEEKTKQLARTISYDLEKAGFSGTAIYYKDVRPVLTVCVTAVK</sequence>
<comment type="caution">
    <text evidence="2">The sequence shown here is derived from an EMBL/GenBank/DDBJ whole genome shotgun (WGS) entry which is preliminary data.</text>
</comment>
<reference evidence="2 3" key="1">
    <citation type="submission" date="2015-01" db="EMBL/GenBank/DDBJ databases">
        <title>Genome Assembly of Bacillus badius MTCC 1458.</title>
        <authorList>
            <person name="Verma A."/>
            <person name="Khatri I."/>
            <person name="Mual P."/>
            <person name="Subramanian S."/>
            <person name="Krishnamurthi S."/>
        </authorList>
    </citation>
    <scope>NUCLEOTIDE SEQUENCE [LARGE SCALE GENOMIC DNA]</scope>
    <source>
        <strain evidence="2 3">MTCC 1458</strain>
    </source>
</reference>
<dbReference type="SUPFAM" id="SSF53335">
    <property type="entry name" value="S-adenosyl-L-methionine-dependent methyltransferases"/>
    <property type="match status" value="1"/>
</dbReference>
<feature type="domain" description="Methyltransferase" evidence="1">
    <location>
        <begin position="47"/>
        <end position="142"/>
    </location>
</feature>
<dbReference type="InterPro" id="IPR029063">
    <property type="entry name" value="SAM-dependent_MTases_sf"/>
</dbReference>